<evidence type="ECO:0000256" key="6">
    <source>
        <dbReference type="ARBA" id="ARBA00034078"/>
    </source>
</evidence>
<dbReference type="InterPro" id="IPR041921">
    <property type="entry name" value="NuoE_N"/>
</dbReference>
<name>A0A2N3PYX2_9PROT</name>
<dbReference type="OrthoDB" id="9807941at2"/>
<keyword evidence="9" id="KW-1185">Reference proteome</keyword>
<evidence type="ECO:0000256" key="7">
    <source>
        <dbReference type="PIRSR" id="PIRSR000216-1"/>
    </source>
</evidence>
<keyword evidence="4 7" id="KW-0408">Iron</keyword>
<evidence type="ECO:0000256" key="4">
    <source>
        <dbReference type="ARBA" id="ARBA00023004"/>
    </source>
</evidence>
<dbReference type="PIRSF" id="PIRSF000216">
    <property type="entry name" value="NADH_DH_24kDa"/>
    <property type="match status" value="1"/>
</dbReference>
<comment type="caution">
    <text evidence="8">The sequence shown here is derived from an EMBL/GenBank/DDBJ whole genome shotgun (WGS) entry which is preliminary data.</text>
</comment>
<evidence type="ECO:0000256" key="2">
    <source>
        <dbReference type="ARBA" id="ARBA00022714"/>
    </source>
</evidence>
<organism evidence="8 9">
    <name type="scientific">Telmatospirillum siberiense</name>
    <dbReference type="NCBI Taxonomy" id="382514"/>
    <lineage>
        <taxon>Bacteria</taxon>
        <taxon>Pseudomonadati</taxon>
        <taxon>Pseudomonadota</taxon>
        <taxon>Alphaproteobacteria</taxon>
        <taxon>Rhodospirillales</taxon>
        <taxon>Rhodospirillaceae</taxon>
        <taxon>Telmatospirillum</taxon>
    </lineage>
</organism>
<dbReference type="PANTHER" id="PTHR43342:SF1">
    <property type="entry name" value="BIFURCATING [FEFE] HYDROGENASE GAMMA SUBUNIT"/>
    <property type="match status" value="1"/>
</dbReference>
<dbReference type="NCBIfam" id="NF004638">
    <property type="entry name" value="PRK05988.1"/>
    <property type="match status" value="1"/>
</dbReference>
<dbReference type="Pfam" id="PF01257">
    <property type="entry name" value="2Fe-2S_thioredx"/>
    <property type="match status" value="1"/>
</dbReference>
<proteinExistence type="inferred from homology"/>
<feature type="binding site" evidence="7">
    <location>
        <position position="127"/>
    </location>
    <ligand>
        <name>[2Fe-2S] cluster</name>
        <dbReference type="ChEBI" id="CHEBI:190135"/>
    </ligand>
</feature>
<evidence type="ECO:0000313" key="8">
    <source>
        <dbReference type="EMBL" id="PKU25603.1"/>
    </source>
</evidence>
<evidence type="ECO:0000313" key="9">
    <source>
        <dbReference type="Proteomes" id="UP000233293"/>
    </source>
</evidence>
<dbReference type="GO" id="GO:0016491">
    <property type="term" value="F:oxidoreductase activity"/>
    <property type="evidence" value="ECO:0007669"/>
    <property type="project" value="InterPro"/>
</dbReference>
<evidence type="ECO:0000256" key="3">
    <source>
        <dbReference type="ARBA" id="ARBA00022723"/>
    </source>
</evidence>
<dbReference type="GO" id="GO:0051537">
    <property type="term" value="F:2 iron, 2 sulfur cluster binding"/>
    <property type="evidence" value="ECO:0007669"/>
    <property type="project" value="UniProtKB-KW"/>
</dbReference>
<dbReference type="CDD" id="cd03081">
    <property type="entry name" value="TRX_Fd_NuoE_FDH_gamma"/>
    <property type="match status" value="1"/>
</dbReference>
<dbReference type="Gene3D" id="1.10.10.1590">
    <property type="entry name" value="NADH-quinone oxidoreductase subunit E"/>
    <property type="match status" value="1"/>
</dbReference>
<dbReference type="PANTHER" id="PTHR43342">
    <property type="entry name" value="NADH-QUINONE OXIDOREDUCTASE, E SUBUNIT"/>
    <property type="match status" value="1"/>
</dbReference>
<keyword evidence="2 7" id="KW-0001">2Fe-2S</keyword>
<keyword evidence="3 7" id="KW-0479">Metal-binding</keyword>
<feature type="binding site" evidence="7">
    <location>
        <position position="82"/>
    </location>
    <ligand>
        <name>[2Fe-2S] cluster</name>
        <dbReference type="ChEBI" id="CHEBI:190135"/>
    </ligand>
</feature>
<comment type="similarity">
    <text evidence="1">Belongs to the complex I 24 kDa subunit family.</text>
</comment>
<dbReference type="GO" id="GO:0046872">
    <property type="term" value="F:metal ion binding"/>
    <property type="evidence" value="ECO:0007669"/>
    <property type="project" value="UniProtKB-KW"/>
</dbReference>
<dbReference type="InterPro" id="IPR028431">
    <property type="entry name" value="NADP_DH_HndA-like"/>
</dbReference>
<dbReference type="InterPro" id="IPR036249">
    <property type="entry name" value="Thioredoxin-like_sf"/>
</dbReference>
<dbReference type="Proteomes" id="UP000233293">
    <property type="component" value="Unassembled WGS sequence"/>
</dbReference>
<gene>
    <name evidence="8" type="ORF">CWS72_05960</name>
</gene>
<accession>A0A2N3PYX2</accession>
<feature type="binding site" evidence="7">
    <location>
        <position position="123"/>
    </location>
    <ligand>
        <name>[2Fe-2S] cluster</name>
        <dbReference type="ChEBI" id="CHEBI:190135"/>
    </ligand>
</feature>
<dbReference type="SUPFAM" id="SSF52833">
    <property type="entry name" value="Thioredoxin-like"/>
    <property type="match status" value="1"/>
</dbReference>
<evidence type="ECO:0000256" key="5">
    <source>
        <dbReference type="ARBA" id="ARBA00023014"/>
    </source>
</evidence>
<dbReference type="AlphaFoldDB" id="A0A2N3PYX2"/>
<sequence>MPRFAAWSAERARAIIDDYRDTSGALLPALHALLVEFGHIAPEAIPLLAEALTLSRADVQGVITFYHDFRTTPPGRHLVKLCRAEACQSMGSASLEDHARHHLAIGWGETTEDGEFTLEPVFCLGNCALSPAVMVDGELYGRVSPERFDAILASAGQSTAAPEQTP</sequence>
<protein>
    <submittedName>
        <fullName evidence="8">Formate dehydrogenase subunit gamma</fullName>
    </submittedName>
</protein>
<reference evidence="9" key="1">
    <citation type="submission" date="2017-12" db="EMBL/GenBank/DDBJ databases">
        <title>Draft genome sequence of Telmatospirillum siberiense 26-4b1T, an acidotolerant peatland alphaproteobacterium potentially involved in sulfur cycling.</title>
        <authorList>
            <person name="Hausmann B."/>
            <person name="Pjevac P."/>
            <person name="Schreck K."/>
            <person name="Herbold C.W."/>
            <person name="Daims H."/>
            <person name="Wagner M."/>
            <person name="Pester M."/>
            <person name="Loy A."/>
        </authorList>
    </citation>
    <scope>NUCLEOTIDE SEQUENCE [LARGE SCALE GENOMIC DNA]</scope>
    <source>
        <strain evidence="9">26-4b1</strain>
    </source>
</reference>
<dbReference type="EMBL" id="PIUM01000004">
    <property type="protein sequence ID" value="PKU25603.1"/>
    <property type="molecule type" value="Genomic_DNA"/>
</dbReference>
<keyword evidence="5 7" id="KW-0411">Iron-sulfur</keyword>
<dbReference type="InterPro" id="IPR002023">
    <property type="entry name" value="NuoE-like"/>
</dbReference>
<feature type="binding site" evidence="7">
    <location>
        <position position="87"/>
    </location>
    <ligand>
        <name>[2Fe-2S] cluster</name>
        <dbReference type="ChEBI" id="CHEBI:190135"/>
    </ligand>
</feature>
<dbReference type="RefSeq" id="WP_101249658.1">
    <property type="nucleotide sequence ID" value="NZ_PIUM01000004.1"/>
</dbReference>
<comment type="cofactor">
    <cofactor evidence="6">
        <name>[2Fe-2S] cluster</name>
        <dbReference type="ChEBI" id="CHEBI:190135"/>
    </cofactor>
</comment>
<evidence type="ECO:0000256" key="1">
    <source>
        <dbReference type="ARBA" id="ARBA00010643"/>
    </source>
</evidence>
<comment type="cofactor">
    <cofactor evidence="7">
        <name>[2Fe-2S] cluster</name>
        <dbReference type="ChEBI" id="CHEBI:190135"/>
    </cofactor>
    <text evidence="7">Binds 1 [2Fe-2S] cluster.</text>
</comment>
<dbReference type="Gene3D" id="3.40.30.10">
    <property type="entry name" value="Glutaredoxin"/>
    <property type="match status" value="1"/>
</dbReference>